<name>A0ABR0KBH9_9EURO</name>
<feature type="region of interest" description="Disordered" evidence="6">
    <location>
        <begin position="109"/>
        <end position="163"/>
    </location>
</feature>
<evidence type="ECO:0000256" key="5">
    <source>
        <dbReference type="ARBA" id="ARBA00023242"/>
    </source>
</evidence>
<feature type="compositionally biased region" description="Polar residues" evidence="6">
    <location>
        <begin position="1"/>
        <end position="14"/>
    </location>
</feature>
<dbReference type="InterPro" id="IPR001138">
    <property type="entry name" value="Zn2Cys6_DnaBD"/>
</dbReference>
<dbReference type="Gene3D" id="4.10.240.10">
    <property type="entry name" value="Zn(2)-C6 fungal-type DNA-binding domain"/>
    <property type="match status" value="1"/>
</dbReference>
<dbReference type="PROSITE" id="PS50048">
    <property type="entry name" value="ZN2_CY6_FUNGAL_2"/>
    <property type="match status" value="1"/>
</dbReference>
<evidence type="ECO:0000256" key="3">
    <source>
        <dbReference type="ARBA" id="ARBA00023125"/>
    </source>
</evidence>
<evidence type="ECO:0000313" key="8">
    <source>
        <dbReference type="EMBL" id="KAK5093099.1"/>
    </source>
</evidence>
<dbReference type="PANTHER" id="PTHR37534:SF11">
    <property type="entry name" value="ZN(II)2CYS6 TRANSCRIPTION FACTOR (EUROFUNG)"/>
    <property type="match status" value="1"/>
</dbReference>
<keyword evidence="9" id="KW-1185">Reference proteome</keyword>
<feature type="region of interest" description="Disordered" evidence="6">
    <location>
        <begin position="1"/>
        <end position="48"/>
    </location>
</feature>
<evidence type="ECO:0000313" key="9">
    <source>
        <dbReference type="Proteomes" id="UP001345013"/>
    </source>
</evidence>
<comment type="caution">
    <text evidence="8">The sequence shown here is derived from an EMBL/GenBank/DDBJ whole genome shotgun (WGS) entry which is preliminary data.</text>
</comment>
<evidence type="ECO:0000256" key="6">
    <source>
        <dbReference type="SAM" id="MobiDB-lite"/>
    </source>
</evidence>
<gene>
    <name evidence="8" type="ORF">LTR24_004631</name>
</gene>
<dbReference type="InterPro" id="IPR036864">
    <property type="entry name" value="Zn2-C6_fun-type_DNA-bd_sf"/>
</dbReference>
<evidence type="ECO:0000256" key="2">
    <source>
        <dbReference type="ARBA" id="ARBA00023015"/>
    </source>
</evidence>
<keyword evidence="3" id="KW-0238">DNA-binding</keyword>
<dbReference type="InterPro" id="IPR021858">
    <property type="entry name" value="Fun_TF"/>
</dbReference>
<dbReference type="SMART" id="SM00066">
    <property type="entry name" value="GAL4"/>
    <property type="match status" value="1"/>
</dbReference>
<evidence type="ECO:0000256" key="1">
    <source>
        <dbReference type="ARBA" id="ARBA00004123"/>
    </source>
</evidence>
<dbReference type="EMBL" id="JAVRRG010000048">
    <property type="protein sequence ID" value="KAK5093099.1"/>
    <property type="molecule type" value="Genomic_DNA"/>
</dbReference>
<feature type="domain" description="Zn(2)-C6 fungal-type" evidence="7">
    <location>
        <begin position="57"/>
        <end position="85"/>
    </location>
</feature>
<dbReference type="PROSITE" id="PS00463">
    <property type="entry name" value="ZN2_CY6_FUNGAL_1"/>
    <property type="match status" value="1"/>
</dbReference>
<dbReference type="CDD" id="cd00067">
    <property type="entry name" value="GAL4"/>
    <property type="match status" value="1"/>
</dbReference>
<reference evidence="8 9" key="1">
    <citation type="submission" date="2023-08" db="EMBL/GenBank/DDBJ databases">
        <title>Black Yeasts Isolated from many extreme environments.</title>
        <authorList>
            <person name="Coleine C."/>
            <person name="Stajich J.E."/>
            <person name="Selbmann L."/>
        </authorList>
    </citation>
    <scope>NUCLEOTIDE SEQUENCE [LARGE SCALE GENOMIC DNA]</scope>
    <source>
        <strain evidence="8 9">CCFEE 5885</strain>
    </source>
</reference>
<sequence length="743" mass="83064">MSTQVLLDSATTPAAVTAPGNEHKASPTTRKRPHESLAEVSEVEAHRTIKSSKSRTGCGFCKQKRLKCDETKPECKNCMNRDRKCPGYKQVYQWKAKCQSDVRSFDATLRKRTNAPRSTPSRRRPRSKQTHVNHGEVEASETVESNKTYGTNAPDDGGRHPIGSEDFEALDAYQGFIGIDLDGLSVDEMGSRSHCITLPTAELLPDDTFTFPLDHDSMSDYNHPSDSAPFYINRPYIMTEISAADPTIGSNDNQAIATIMSPAAYRKPRDIRDLLSRFYATSPSVPSPLVHHATKLVEHYFSATCGIYSCFDSFLNPFRYTVSESWTRSASTYYAIQSMAAAHLANELPHLRTEGINFHRKASQHLGQELQMCRSGQSNYDQALLSLLLLGMSACWQRSGDLGIPYLRTARSFMYKTLARRAEADTFTTMRPLQQFFEEALIYWEMVTSFVADEVEIDVLQPVLPDDDQADNLVSGVNEEIPLPGLPPMVHSSELLPHPWTGVSPESQMLLGQVGRLVRRARVKDRFLNDETHLFGLALQLEESLLEATTPSTSSMTDCGDFVTQTSDFVTLAETTRDAGLLELYRVFPALLERRPGPKDDIIFDTGDNCDPGITSQRATRSWLTSLAAHILRRLESIPDSSNVRCHQLLLIVIAAAELRLPSAGKIDQPGLSNLDAEVLWGRQFARARLHQLAVQLPAQPVYTIMELISEVWRRLDASGNQQSDDTFWIDVMVEKGWHTIMG</sequence>
<protein>
    <recommendedName>
        <fullName evidence="7">Zn(2)-C6 fungal-type domain-containing protein</fullName>
    </recommendedName>
</protein>
<keyword evidence="2" id="KW-0805">Transcription regulation</keyword>
<dbReference type="Pfam" id="PF11951">
    <property type="entry name" value="Fungal_trans_2"/>
    <property type="match status" value="1"/>
</dbReference>
<feature type="compositionally biased region" description="Basic residues" evidence="6">
    <location>
        <begin position="110"/>
        <end position="131"/>
    </location>
</feature>
<keyword evidence="4" id="KW-0804">Transcription</keyword>
<comment type="subcellular location">
    <subcellularLocation>
        <location evidence="1">Nucleus</location>
    </subcellularLocation>
</comment>
<dbReference type="SUPFAM" id="SSF57701">
    <property type="entry name" value="Zn2/Cys6 DNA-binding domain"/>
    <property type="match status" value="1"/>
</dbReference>
<organism evidence="8 9">
    <name type="scientific">Lithohypha guttulata</name>
    <dbReference type="NCBI Taxonomy" id="1690604"/>
    <lineage>
        <taxon>Eukaryota</taxon>
        <taxon>Fungi</taxon>
        <taxon>Dikarya</taxon>
        <taxon>Ascomycota</taxon>
        <taxon>Pezizomycotina</taxon>
        <taxon>Eurotiomycetes</taxon>
        <taxon>Chaetothyriomycetidae</taxon>
        <taxon>Chaetothyriales</taxon>
        <taxon>Trichomeriaceae</taxon>
        <taxon>Lithohypha</taxon>
    </lineage>
</organism>
<feature type="compositionally biased region" description="Polar residues" evidence="6">
    <location>
        <begin position="142"/>
        <end position="151"/>
    </location>
</feature>
<accession>A0ABR0KBH9</accession>
<dbReference type="Proteomes" id="UP001345013">
    <property type="component" value="Unassembled WGS sequence"/>
</dbReference>
<dbReference type="PANTHER" id="PTHR37534">
    <property type="entry name" value="TRANSCRIPTIONAL ACTIVATOR PROTEIN UGA3"/>
    <property type="match status" value="1"/>
</dbReference>
<dbReference type="Pfam" id="PF00172">
    <property type="entry name" value="Zn_clus"/>
    <property type="match status" value="1"/>
</dbReference>
<evidence type="ECO:0000256" key="4">
    <source>
        <dbReference type="ARBA" id="ARBA00023163"/>
    </source>
</evidence>
<proteinExistence type="predicted"/>
<evidence type="ECO:0000259" key="7">
    <source>
        <dbReference type="PROSITE" id="PS50048"/>
    </source>
</evidence>
<keyword evidence="5" id="KW-0539">Nucleus</keyword>